<sequence length="621" mass="70416">MCGIFGYVGQLDRGKAEQCLNTMVHRGPDGWGMWIEEGVTLGHRRLSILDLSENGKQPMSFGEGRYWITFNGEIYNFIEIRSELQALGHVFRTESDTEVILAAYQQWGEACMLRFNGMWSFAIWDRVEKSLFLSRDRFGKKPLFFAELPNGDFAFASEMKALLPLLPTVEPDDALIKGMTLRSSFAYEATERCLIKGVKRLLAGHCGKVVRGRVQSRRWWNTLDHIPTIPSSYGEQVEMMRELFLDACRIRMRSDVTIGTALSGGLDSSSVLSALAHINRTRGGESRLSADWQHAFVASFPGTPLDEANYAQRVAEHAGIKAEILPIDPTRHIDQLQNMLYLYEDMTVTSPIPFMSLYGRIKQGGVTVTLDGHAADELFGGYSNDWAYALLDAGTDRQQINEVLDLYEHNVPDNSTQFRKPSSRLASYAKHMGSAMAKHALGMHTNLGREYTDHPRWKELDHLSRALFWQTHSFVLPSILRSYDRYGMAASIEIRMPFLDWRIATFAFALPWTSKIRGGYSKAIIRDAIAPFMPHEIAYRRNKIGFNSPIVDWMRGPLRGFFLDTVNSTAFKQCGLVDAERATKLVHRVMHDPKATFKSGEQAWWSVLPFLWSNAMISRPA</sequence>
<dbReference type="GO" id="GO:0006529">
    <property type="term" value="P:asparagine biosynthetic process"/>
    <property type="evidence" value="ECO:0007669"/>
    <property type="project" value="UniProtKB-KW"/>
</dbReference>
<keyword evidence="5 9" id="KW-0067">ATP-binding</keyword>
<reference evidence="11 12" key="1">
    <citation type="journal article" date="2007" name="J. Bacteriol.">
        <title>Whole-genome analysis of the methyl tert-butyl ether-degrading beta-proteobacterium Methylibium petroleiphilum PM1.</title>
        <authorList>
            <person name="Kane S.R."/>
            <person name="Chakicherla A.Y."/>
            <person name="Chain P.S.G."/>
            <person name="Schmidt R."/>
            <person name="Shin M.W."/>
            <person name="Legler T.C."/>
            <person name="Scow K.M."/>
            <person name="Larimer F.W."/>
            <person name="Lucas S.M."/>
            <person name="Richardson P.M."/>
            <person name="Hristova K.R."/>
        </authorList>
    </citation>
    <scope>NUCLEOTIDE SEQUENCE [LARGE SCALE GENOMIC DNA]</scope>
    <source>
        <strain evidence="12">ATCC BAA-1232 / LMG 22953 / PM1</strain>
    </source>
</reference>
<dbReference type="InterPro" id="IPR033738">
    <property type="entry name" value="AsnB_N"/>
</dbReference>
<dbReference type="InterPro" id="IPR051786">
    <property type="entry name" value="ASN_synthetase/amidase"/>
</dbReference>
<evidence type="ECO:0000256" key="8">
    <source>
        <dbReference type="PIRSR" id="PIRSR001589-1"/>
    </source>
</evidence>
<keyword evidence="4 9" id="KW-0547">Nucleotide-binding</keyword>
<keyword evidence="6 8" id="KW-0315">Glutamine amidotransferase</keyword>
<dbReference type="SUPFAM" id="SSF56235">
    <property type="entry name" value="N-terminal nucleophile aminohydrolases (Ntn hydrolases)"/>
    <property type="match status" value="1"/>
</dbReference>
<feature type="active site" description="For GATase activity" evidence="8">
    <location>
        <position position="2"/>
    </location>
</feature>
<keyword evidence="12" id="KW-1185">Reference proteome</keyword>
<dbReference type="Gene3D" id="3.60.20.10">
    <property type="entry name" value="Glutamine Phosphoribosylpyrophosphate, subunit 1, domain 1"/>
    <property type="match status" value="1"/>
</dbReference>
<dbReference type="AlphaFoldDB" id="A2SJD9"/>
<comment type="catalytic activity">
    <reaction evidence="7">
        <text>L-aspartate + L-glutamine + ATP + H2O = L-asparagine + L-glutamate + AMP + diphosphate + H(+)</text>
        <dbReference type="Rhea" id="RHEA:12228"/>
        <dbReference type="ChEBI" id="CHEBI:15377"/>
        <dbReference type="ChEBI" id="CHEBI:15378"/>
        <dbReference type="ChEBI" id="CHEBI:29985"/>
        <dbReference type="ChEBI" id="CHEBI:29991"/>
        <dbReference type="ChEBI" id="CHEBI:30616"/>
        <dbReference type="ChEBI" id="CHEBI:33019"/>
        <dbReference type="ChEBI" id="CHEBI:58048"/>
        <dbReference type="ChEBI" id="CHEBI:58359"/>
        <dbReference type="ChEBI" id="CHEBI:456215"/>
        <dbReference type="EC" id="6.3.5.4"/>
    </reaction>
</comment>
<dbReference type="EC" id="6.3.5.4" evidence="3"/>
<evidence type="ECO:0000256" key="1">
    <source>
        <dbReference type="ARBA" id="ARBA00005187"/>
    </source>
</evidence>
<gene>
    <name evidence="11" type="ordered locus">Mpe_A2724</name>
</gene>
<evidence type="ECO:0000256" key="3">
    <source>
        <dbReference type="ARBA" id="ARBA00012737"/>
    </source>
</evidence>
<dbReference type="eggNOG" id="COG0367">
    <property type="taxonomic scope" value="Bacteria"/>
</dbReference>
<organism evidence="11 12">
    <name type="scientific">Methylibium petroleiphilum (strain ATCC BAA-1232 / LMG 22953 / PM1)</name>
    <dbReference type="NCBI Taxonomy" id="420662"/>
    <lineage>
        <taxon>Bacteria</taxon>
        <taxon>Pseudomonadati</taxon>
        <taxon>Pseudomonadota</taxon>
        <taxon>Betaproteobacteria</taxon>
        <taxon>Burkholderiales</taxon>
        <taxon>Sphaerotilaceae</taxon>
        <taxon>Methylibium</taxon>
    </lineage>
</organism>
<evidence type="ECO:0000256" key="5">
    <source>
        <dbReference type="ARBA" id="ARBA00022840"/>
    </source>
</evidence>
<evidence type="ECO:0000259" key="10">
    <source>
        <dbReference type="PROSITE" id="PS51278"/>
    </source>
</evidence>
<dbReference type="Proteomes" id="UP000000366">
    <property type="component" value="Chromosome"/>
</dbReference>
<dbReference type="HOGENOM" id="CLU_014658_3_3_4"/>
<keyword evidence="8" id="KW-0061">Asparagine biosynthesis</keyword>
<dbReference type="KEGG" id="mpt:Mpe_A2724"/>
<comment type="pathway">
    <text evidence="1">Amino-acid biosynthesis; L-asparagine biosynthesis; L-asparagine from L-aspartate (L-Gln route): step 1/1.</text>
</comment>
<dbReference type="PROSITE" id="PS51278">
    <property type="entry name" value="GATASE_TYPE_2"/>
    <property type="match status" value="1"/>
</dbReference>
<dbReference type="InterPro" id="IPR006426">
    <property type="entry name" value="Asn_synth_AEB"/>
</dbReference>
<dbReference type="GO" id="GO:0005829">
    <property type="term" value="C:cytosol"/>
    <property type="evidence" value="ECO:0007669"/>
    <property type="project" value="TreeGrafter"/>
</dbReference>
<keyword evidence="8" id="KW-0028">Amino-acid biosynthesis</keyword>
<proteinExistence type="inferred from homology"/>
<comment type="similarity">
    <text evidence="2">Belongs to the asparagine synthetase family.</text>
</comment>
<dbReference type="PANTHER" id="PTHR43284:SF1">
    <property type="entry name" value="ASPARAGINE SYNTHETASE"/>
    <property type="match status" value="1"/>
</dbReference>
<name>A2SJD9_METPP</name>
<dbReference type="RefSeq" id="WP_011830308.1">
    <property type="nucleotide sequence ID" value="NC_008825.1"/>
</dbReference>
<dbReference type="NCBIfam" id="TIGR01536">
    <property type="entry name" value="asn_synth_AEB"/>
    <property type="match status" value="1"/>
</dbReference>
<dbReference type="CDD" id="cd00712">
    <property type="entry name" value="AsnB"/>
    <property type="match status" value="1"/>
</dbReference>
<dbReference type="SUPFAM" id="SSF52402">
    <property type="entry name" value="Adenine nucleotide alpha hydrolases-like"/>
    <property type="match status" value="1"/>
</dbReference>
<dbReference type="InterPro" id="IPR014729">
    <property type="entry name" value="Rossmann-like_a/b/a_fold"/>
</dbReference>
<evidence type="ECO:0000256" key="7">
    <source>
        <dbReference type="ARBA" id="ARBA00048741"/>
    </source>
</evidence>
<evidence type="ECO:0000313" key="11">
    <source>
        <dbReference type="EMBL" id="ABM95678.1"/>
    </source>
</evidence>
<dbReference type="PANTHER" id="PTHR43284">
    <property type="entry name" value="ASPARAGINE SYNTHETASE (GLUTAMINE-HYDROLYZING)"/>
    <property type="match status" value="1"/>
</dbReference>
<evidence type="ECO:0000313" key="12">
    <source>
        <dbReference type="Proteomes" id="UP000000366"/>
    </source>
</evidence>
<evidence type="ECO:0000256" key="2">
    <source>
        <dbReference type="ARBA" id="ARBA00005752"/>
    </source>
</evidence>
<feature type="domain" description="Glutamine amidotransferase type-2" evidence="10">
    <location>
        <begin position="2"/>
        <end position="186"/>
    </location>
</feature>
<dbReference type="InterPro" id="IPR017932">
    <property type="entry name" value="GATase_2_dom"/>
</dbReference>
<protein>
    <recommendedName>
        <fullName evidence="3">asparagine synthase (glutamine-hydrolyzing)</fullName>
        <ecNumber evidence="3">6.3.5.4</ecNumber>
    </recommendedName>
</protein>
<accession>A2SJD9</accession>
<dbReference type="Pfam" id="PF13522">
    <property type="entry name" value="GATase_6"/>
    <property type="match status" value="1"/>
</dbReference>
<dbReference type="InterPro" id="IPR001962">
    <property type="entry name" value="Asn_synthase"/>
</dbReference>
<dbReference type="GO" id="GO:0005524">
    <property type="term" value="F:ATP binding"/>
    <property type="evidence" value="ECO:0007669"/>
    <property type="project" value="UniProtKB-KW"/>
</dbReference>
<evidence type="ECO:0000256" key="6">
    <source>
        <dbReference type="ARBA" id="ARBA00022962"/>
    </source>
</evidence>
<dbReference type="CDD" id="cd01991">
    <property type="entry name" value="Asn_synthase_B_C"/>
    <property type="match status" value="1"/>
</dbReference>
<evidence type="ECO:0000256" key="9">
    <source>
        <dbReference type="PIRSR" id="PIRSR001589-2"/>
    </source>
</evidence>
<dbReference type="InterPro" id="IPR029055">
    <property type="entry name" value="Ntn_hydrolases_N"/>
</dbReference>
<dbReference type="EMBL" id="CP000555">
    <property type="protein sequence ID" value="ABM95678.1"/>
    <property type="molecule type" value="Genomic_DNA"/>
</dbReference>
<dbReference type="GO" id="GO:0004066">
    <property type="term" value="F:asparagine synthase (glutamine-hydrolyzing) activity"/>
    <property type="evidence" value="ECO:0007669"/>
    <property type="project" value="UniProtKB-EC"/>
</dbReference>
<dbReference type="Pfam" id="PF00733">
    <property type="entry name" value="Asn_synthase"/>
    <property type="match status" value="1"/>
</dbReference>
<dbReference type="STRING" id="420662.Mpe_A2724"/>
<dbReference type="Gene3D" id="3.40.50.620">
    <property type="entry name" value="HUPs"/>
    <property type="match status" value="1"/>
</dbReference>
<evidence type="ECO:0000256" key="4">
    <source>
        <dbReference type="ARBA" id="ARBA00022741"/>
    </source>
</evidence>
<dbReference type="PIRSF" id="PIRSF001589">
    <property type="entry name" value="Asn_synthetase_glu-h"/>
    <property type="match status" value="1"/>
</dbReference>
<feature type="binding site" evidence="9">
    <location>
        <position position="96"/>
    </location>
    <ligand>
        <name>L-glutamine</name>
        <dbReference type="ChEBI" id="CHEBI:58359"/>
    </ligand>
</feature>